<accession>A0AAE4FEL5</accession>
<dbReference type="RefSeq" id="WP_036424091.1">
    <property type="nucleotide sequence ID" value="NZ_CAXOML010000023.1"/>
</dbReference>
<proteinExistence type="predicted"/>
<evidence type="ECO:0000313" key="2">
    <source>
        <dbReference type="EMBL" id="MDS0899584.1"/>
    </source>
</evidence>
<dbReference type="AlphaFoldDB" id="A0AAE4FEL5"/>
<feature type="chain" id="PRO_5041913220" evidence="1">
    <location>
        <begin position="20"/>
        <end position="131"/>
    </location>
</feature>
<dbReference type="InterPro" id="IPR011090">
    <property type="entry name" value="Integr_conj_element_PFL4709"/>
</dbReference>
<dbReference type="EMBL" id="JAPKIY010000033">
    <property type="protein sequence ID" value="MDS0899584.1"/>
    <property type="molecule type" value="Genomic_DNA"/>
</dbReference>
<evidence type="ECO:0000256" key="1">
    <source>
        <dbReference type="SAM" id="SignalP"/>
    </source>
</evidence>
<name>A0AAE4FEL5_MORMO</name>
<protein>
    <submittedName>
        <fullName evidence="2">TIGR03757 family integrating conjugative element protein</fullName>
    </submittedName>
</protein>
<reference evidence="2" key="1">
    <citation type="submission" date="2023-02" db="EMBL/GenBank/DDBJ databases">
        <title>Detection, antimicrobial susceptibility and genomic characterization of NDM-producing species of Morganellaceae, Yersiniaceae, and Enterobacteriaceae other than Klebsiella.</title>
        <authorList>
            <person name="Camargo C.H."/>
            <person name="Sacchi C.T."/>
            <person name="Campos K.R."/>
        </authorList>
    </citation>
    <scope>NUCLEOTIDE SEQUENCE</scope>
    <source>
        <strain evidence="2">1189_21</strain>
    </source>
</reference>
<dbReference type="NCBIfam" id="TIGR03757">
    <property type="entry name" value="conj_TIGR03757"/>
    <property type="match status" value="1"/>
</dbReference>
<sequence length="131" mass="14594">MKSQNLFIPLLFLPLFSPAAVVFTDSHHPPQHADNHQVVYLDAPEQLQAQFFGTLPADPAEAERVVKAGMQSSSWLTMQQQLMQAYQGVLKAYSLKLTKYPAVVSDDHHVVYGTADVAVAEQLLAEFREAR</sequence>
<organism evidence="2 3">
    <name type="scientific">Morganella morganii</name>
    <name type="common">Proteus morganii</name>
    <dbReference type="NCBI Taxonomy" id="582"/>
    <lineage>
        <taxon>Bacteria</taxon>
        <taxon>Pseudomonadati</taxon>
        <taxon>Pseudomonadota</taxon>
        <taxon>Gammaproteobacteria</taxon>
        <taxon>Enterobacterales</taxon>
        <taxon>Morganellaceae</taxon>
        <taxon>Morganella</taxon>
    </lineage>
</organism>
<gene>
    <name evidence="2" type="ORF">OSC06_16625</name>
</gene>
<evidence type="ECO:0000313" key="3">
    <source>
        <dbReference type="Proteomes" id="UP001182247"/>
    </source>
</evidence>
<keyword evidence="1" id="KW-0732">Signal</keyword>
<dbReference type="Pfam" id="PF07511">
    <property type="entry name" value="DUF1525"/>
    <property type="match status" value="1"/>
</dbReference>
<feature type="signal peptide" evidence="1">
    <location>
        <begin position="1"/>
        <end position="19"/>
    </location>
</feature>
<comment type="caution">
    <text evidence="2">The sequence shown here is derived from an EMBL/GenBank/DDBJ whole genome shotgun (WGS) entry which is preliminary data.</text>
</comment>
<dbReference type="Proteomes" id="UP001182247">
    <property type="component" value="Unassembled WGS sequence"/>
</dbReference>